<dbReference type="PANTHER" id="PTHR43377:SF10">
    <property type="entry name" value="BILIVERDIN REDUCTASE"/>
    <property type="match status" value="1"/>
</dbReference>
<reference evidence="3" key="1">
    <citation type="journal article" date="2019" name="Int. J. Syst. Evol. Microbiol.">
        <title>The Global Catalogue of Microorganisms (GCM) 10K type strain sequencing project: providing services to taxonomists for standard genome sequencing and annotation.</title>
        <authorList>
            <consortium name="The Broad Institute Genomics Platform"/>
            <consortium name="The Broad Institute Genome Sequencing Center for Infectious Disease"/>
            <person name="Wu L."/>
            <person name="Ma J."/>
        </authorList>
    </citation>
    <scope>NUCLEOTIDE SEQUENCE [LARGE SCALE GENOMIC DNA]</scope>
    <source>
        <strain evidence="3">JCM 15478</strain>
    </source>
</reference>
<dbReference type="Gene3D" id="3.40.50.720">
    <property type="entry name" value="NAD(P)-binding Rossmann-like Domain"/>
    <property type="match status" value="1"/>
</dbReference>
<evidence type="ECO:0000259" key="1">
    <source>
        <dbReference type="Pfam" id="PF01408"/>
    </source>
</evidence>
<dbReference type="InterPro" id="IPR036291">
    <property type="entry name" value="NAD(P)-bd_dom_sf"/>
</dbReference>
<proteinExistence type="predicted"/>
<dbReference type="Gene3D" id="3.30.360.10">
    <property type="entry name" value="Dihydrodipicolinate Reductase, domain 2"/>
    <property type="match status" value="1"/>
</dbReference>
<gene>
    <name evidence="2" type="ORF">GCM10009801_00760</name>
</gene>
<dbReference type="Pfam" id="PF01408">
    <property type="entry name" value="GFO_IDH_MocA"/>
    <property type="match status" value="1"/>
</dbReference>
<name>A0ABP5H0E4_9ACTN</name>
<evidence type="ECO:0000313" key="3">
    <source>
        <dbReference type="Proteomes" id="UP001500016"/>
    </source>
</evidence>
<dbReference type="InterPro" id="IPR051450">
    <property type="entry name" value="Gfo/Idh/MocA_Oxidoreductases"/>
</dbReference>
<dbReference type="SUPFAM" id="SSF51735">
    <property type="entry name" value="NAD(P)-binding Rossmann-fold domains"/>
    <property type="match status" value="1"/>
</dbReference>
<comment type="caution">
    <text evidence="2">The sequence shown here is derived from an EMBL/GenBank/DDBJ whole genome shotgun (WGS) entry which is preliminary data.</text>
</comment>
<feature type="domain" description="Gfo/Idh/MocA-like oxidoreductase N-terminal" evidence="1">
    <location>
        <begin position="7"/>
        <end position="128"/>
    </location>
</feature>
<dbReference type="RefSeq" id="WP_344522696.1">
    <property type="nucleotide sequence ID" value="NZ_BAAAPE010000001.1"/>
</dbReference>
<dbReference type="InterPro" id="IPR000683">
    <property type="entry name" value="Gfo/Idh/MocA-like_OxRdtase_N"/>
</dbReference>
<organism evidence="2 3">
    <name type="scientific">Streptomyces albiaxialis</name>
    <dbReference type="NCBI Taxonomy" id="329523"/>
    <lineage>
        <taxon>Bacteria</taxon>
        <taxon>Bacillati</taxon>
        <taxon>Actinomycetota</taxon>
        <taxon>Actinomycetes</taxon>
        <taxon>Kitasatosporales</taxon>
        <taxon>Streptomycetaceae</taxon>
        <taxon>Streptomyces</taxon>
    </lineage>
</organism>
<dbReference type="Proteomes" id="UP001500016">
    <property type="component" value="Unassembled WGS sequence"/>
</dbReference>
<dbReference type="PANTHER" id="PTHR43377">
    <property type="entry name" value="BILIVERDIN REDUCTASE A"/>
    <property type="match status" value="1"/>
</dbReference>
<keyword evidence="3" id="KW-1185">Reference proteome</keyword>
<protein>
    <recommendedName>
        <fullName evidence="1">Gfo/Idh/MocA-like oxidoreductase N-terminal domain-containing protein</fullName>
    </recommendedName>
</protein>
<dbReference type="EMBL" id="BAAAPE010000001">
    <property type="protein sequence ID" value="GAA2059774.1"/>
    <property type="molecule type" value="Genomic_DNA"/>
</dbReference>
<evidence type="ECO:0000313" key="2">
    <source>
        <dbReference type="EMBL" id="GAA2059774.1"/>
    </source>
</evidence>
<accession>A0ABP5H0E4</accession>
<sequence length="389" mass="40951">MPETSPVRIAVVGAGTITQSVHLPALQRLGRSLRLTAVCDLSPTRAARVAAAAGEGVRAFHELDALLADGDVDAVLLATPGTHATAARAALEAGKHVLAEKPLCLTVAEAEELSALAAERGLVLQVGYMKLYDPVLPAAARELAELDTPRTVRVTVLHPADEPQVEHLRMGPPDTDVDTSVIAEANAYEAARTAEALGDVPEELGAYYRNVLNGSVIHELSVLRGLGLGLPRTFDAAALWPWPVSGEPPCLLADGELPGGARLVLNWNWLPDHPEYGEEITVLARDGRLHLDMAAPYLMDVRSTLRVEKAAKDGSGLRSDSRILPGYDTGFVRQLEAFAASVTDGAPVLSGAEGAAEDVRALQALLTAVARAQGVEVGGEAADRQKEGN</sequence>